<evidence type="ECO:0000313" key="6">
    <source>
        <dbReference type="EMBL" id="GIG55167.1"/>
    </source>
</evidence>
<comment type="cofactor">
    <cofactor evidence="3">
        <name>pyridoxal 5'-phosphate</name>
        <dbReference type="ChEBI" id="CHEBI:597326"/>
    </cofactor>
</comment>
<comment type="similarity">
    <text evidence="2 4">Belongs to the pyridoxal phosphate-binding protein YggS/PROSC family.</text>
</comment>
<dbReference type="PANTHER" id="PTHR10146">
    <property type="entry name" value="PROLINE SYNTHETASE CO-TRANSCRIBED BACTERIAL HOMOLOG PROTEIN"/>
    <property type="match status" value="1"/>
</dbReference>
<name>A0A919UGT5_9MICO</name>
<evidence type="ECO:0000256" key="3">
    <source>
        <dbReference type="PIRSR" id="PIRSR004848-1"/>
    </source>
</evidence>
<dbReference type="InterPro" id="IPR011078">
    <property type="entry name" value="PyrdxlP_homeostasis"/>
</dbReference>
<sequence>MTDLHPPQDDWDPAASLAEVKARVHIAEAACGRAGAGVQLLVATKTWDANAAAAVVAAGGSLVGESRMQELAAKGDALRASGARVHVIGQLQRNKAAIAVQFADCVQTVDSLRLAERLSRLCLEAERDLEVMIQVNVSGEDSKAGVAPDEALALASAVQALPSLTVTGFMTIGLNSQEEGPVREGYRRLRELRDTALIRSERGEMPLREAWHLSMGMSRDLEWAIAEGATMVRVGTAVMGARPSN</sequence>
<evidence type="ECO:0000313" key="7">
    <source>
        <dbReference type="Proteomes" id="UP000652354"/>
    </source>
</evidence>
<evidence type="ECO:0000256" key="4">
    <source>
        <dbReference type="RuleBase" id="RU004514"/>
    </source>
</evidence>
<dbReference type="InterPro" id="IPR029066">
    <property type="entry name" value="PLP-binding_barrel"/>
</dbReference>
<feature type="domain" description="Alanine racemase N-terminal" evidence="5">
    <location>
        <begin position="37"/>
        <end position="243"/>
    </location>
</feature>
<accession>A0A919UGT5</accession>
<dbReference type="InterPro" id="IPR001608">
    <property type="entry name" value="Ala_racemase_N"/>
</dbReference>
<dbReference type="PANTHER" id="PTHR10146:SF14">
    <property type="entry name" value="PYRIDOXAL PHOSPHATE HOMEOSTASIS PROTEIN"/>
    <property type="match status" value="1"/>
</dbReference>
<keyword evidence="1 2" id="KW-0663">Pyridoxal phosphate</keyword>
<evidence type="ECO:0000259" key="5">
    <source>
        <dbReference type="Pfam" id="PF01168"/>
    </source>
</evidence>
<dbReference type="Gene3D" id="3.20.20.10">
    <property type="entry name" value="Alanine racemase"/>
    <property type="match status" value="1"/>
</dbReference>
<proteinExistence type="inferred from homology"/>
<protein>
    <recommendedName>
        <fullName evidence="2">Pyridoxal phosphate homeostasis protein</fullName>
        <shortName evidence="2">PLP homeostasis protein</shortName>
    </recommendedName>
</protein>
<dbReference type="RefSeq" id="WP_203656385.1">
    <property type="nucleotide sequence ID" value="NZ_BONR01000004.1"/>
</dbReference>
<gene>
    <name evidence="6" type="ORF">Dac01nite_19190</name>
</gene>
<dbReference type="SUPFAM" id="SSF51419">
    <property type="entry name" value="PLP-binding barrel"/>
    <property type="match status" value="1"/>
</dbReference>
<dbReference type="HAMAP" id="MF_02087">
    <property type="entry name" value="PLP_homeostasis"/>
    <property type="match status" value="1"/>
</dbReference>
<evidence type="ECO:0000256" key="1">
    <source>
        <dbReference type="ARBA" id="ARBA00022898"/>
    </source>
</evidence>
<dbReference type="AlphaFoldDB" id="A0A919UGT5"/>
<dbReference type="CDD" id="cd00635">
    <property type="entry name" value="PLPDE_III_YBL036c_like"/>
    <property type="match status" value="1"/>
</dbReference>
<keyword evidence="7" id="KW-1185">Reference proteome</keyword>
<dbReference type="NCBIfam" id="TIGR00044">
    <property type="entry name" value="YggS family pyridoxal phosphate-dependent enzyme"/>
    <property type="match status" value="1"/>
</dbReference>
<dbReference type="PIRSF" id="PIRSF004848">
    <property type="entry name" value="YBL036c_PLPDEIII"/>
    <property type="match status" value="1"/>
</dbReference>
<dbReference type="Proteomes" id="UP000652354">
    <property type="component" value="Unassembled WGS sequence"/>
</dbReference>
<dbReference type="EMBL" id="BONR01000004">
    <property type="protein sequence ID" value="GIG55167.1"/>
    <property type="molecule type" value="Genomic_DNA"/>
</dbReference>
<feature type="modified residue" description="N6-(pyridoxal phosphate)lysine" evidence="2 3">
    <location>
        <position position="45"/>
    </location>
</feature>
<comment type="function">
    <text evidence="2">Pyridoxal 5'-phosphate (PLP)-binding protein, which is involved in PLP homeostasis.</text>
</comment>
<reference evidence="6" key="1">
    <citation type="submission" date="2021-01" db="EMBL/GenBank/DDBJ databases">
        <title>Whole genome shotgun sequence of Demequina activiva NBRC 110675.</title>
        <authorList>
            <person name="Komaki H."/>
            <person name="Tamura T."/>
        </authorList>
    </citation>
    <scope>NUCLEOTIDE SEQUENCE</scope>
    <source>
        <strain evidence="6">NBRC 110675</strain>
    </source>
</reference>
<evidence type="ECO:0000256" key="2">
    <source>
        <dbReference type="HAMAP-Rule" id="MF_02087"/>
    </source>
</evidence>
<organism evidence="6 7">
    <name type="scientific">Demequina activiva</name>
    <dbReference type="NCBI Taxonomy" id="1582364"/>
    <lineage>
        <taxon>Bacteria</taxon>
        <taxon>Bacillati</taxon>
        <taxon>Actinomycetota</taxon>
        <taxon>Actinomycetes</taxon>
        <taxon>Micrococcales</taxon>
        <taxon>Demequinaceae</taxon>
        <taxon>Demequina</taxon>
    </lineage>
</organism>
<comment type="caution">
    <text evidence="6">The sequence shown here is derived from an EMBL/GenBank/DDBJ whole genome shotgun (WGS) entry which is preliminary data.</text>
</comment>
<dbReference type="Pfam" id="PF01168">
    <property type="entry name" value="Ala_racemase_N"/>
    <property type="match status" value="1"/>
</dbReference>
<dbReference type="GO" id="GO:0030170">
    <property type="term" value="F:pyridoxal phosphate binding"/>
    <property type="evidence" value="ECO:0007669"/>
    <property type="project" value="UniProtKB-UniRule"/>
</dbReference>